<dbReference type="EMBL" id="UINC01004883">
    <property type="protein sequence ID" value="SVA17540.1"/>
    <property type="molecule type" value="Genomic_DNA"/>
</dbReference>
<feature type="transmembrane region" description="Helical" evidence="7">
    <location>
        <begin position="228"/>
        <end position="247"/>
    </location>
</feature>
<evidence type="ECO:0000256" key="3">
    <source>
        <dbReference type="ARBA" id="ARBA00022475"/>
    </source>
</evidence>
<feature type="transmembrane region" description="Helical" evidence="7">
    <location>
        <begin position="74"/>
        <end position="92"/>
    </location>
</feature>
<proteinExistence type="predicted"/>
<feature type="transmembrane region" description="Helical" evidence="7">
    <location>
        <begin position="99"/>
        <end position="118"/>
    </location>
</feature>
<organism evidence="8">
    <name type="scientific">marine metagenome</name>
    <dbReference type="NCBI Taxonomy" id="408172"/>
    <lineage>
        <taxon>unclassified sequences</taxon>
        <taxon>metagenomes</taxon>
        <taxon>ecological metagenomes</taxon>
    </lineage>
</organism>
<evidence type="ECO:0000256" key="2">
    <source>
        <dbReference type="ARBA" id="ARBA00022448"/>
    </source>
</evidence>
<feature type="transmembrane region" description="Helical" evidence="7">
    <location>
        <begin position="130"/>
        <end position="154"/>
    </location>
</feature>
<dbReference type="InterPro" id="IPR002781">
    <property type="entry name" value="TM_pro_TauE-like"/>
</dbReference>
<dbReference type="GO" id="GO:0005886">
    <property type="term" value="C:plasma membrane"/>
    <property type="evidence" value="ECO:0007669"/>
    <property type="project" value="UniProtKB-SubCell"/>
</dbReference>
<gene>
    <name evidence="8" type="ORF">METZ01_LOCUS70394</name>
</gene>
<comment type="subcellular location">
    <subcellularLocation>
        <location evidence="1">Cell membrane</location>
        <topology evidence="1">Multi-pass membrane protein</topology>
    </subcellularLocation>
</comment>
<sequence>MNFDVFVLVALVFVFAGGIKGLIGFGLPTVSIAILAAFLGLIEAMTLMLLPSLITNLLQGLVGGHLIRLIRRCWSLFILGAVFTWLTSSLLSTWDPATFLVILGVVITVYGLSSLWSFQLPSPGPGEPWISPIVGMLSGGITGLTGVFVVPSIGYLQALRMDRDELIQAMGLWFTIATLSLAFSLKEHGLLSDELGWLSLMAVLPALLGMWIGRILRPRLSEAAFRRLFFAGLTLLGVYISASTIVAG</sequence>
<feature type="transmembrane region" description="Helical" evidence="7">
    <location>
        <begin position="166"/>
        <end position="185"/>
    </location>
</feature>
<name>A0A381TN99_9ZZZZ</name>
<feature type="transmembrane region" description="Helical" evidence="7">
    <location>
        <begin position="197"/>
        <end position="216"/>
    </location>
</feature>
<feature type="transmembrane region" description="Helical" evidence="7">
    <location>
        <begin position="32"/>
        <end position="54"/>
    </location>
</feature>
<dbReference type="AlphaFoldDB" id="A0A381TN99"/>
<feature type="transmembrane region" description="Helical" evidence="7">
    <location>
        <begin position="6"/>
        <end position="25"/>
    </location>
</feature>
<keyword evidence="3" id="KW-1003">Cell membrane</keyword>
<accession>A0A381TN99</accession>
<evidence type="ECO:0008006" key="9">
    <source>
        <dbReference type="Google" id="ProtNLM"/>
    </source>
</evidence>
<dbReference type="PANTHER" id="PTHR30269">
    <property type="entry name" value="TRANSMEMBRANE PROTEIN YFCA"/>
    <property type="match status" value="1"/>
</dbReference>
<keyword evidence="5 7" id="KW-1133">Transmembrane helix</keyword>
<evidence type="ECO:0000313" key="8">
    <source>
        <dbReference type="EMBL" id="SVA17540.1"/>
    </source>
</evidence>
<dbReference type="PANTHER" id="PTHR30269:SF32">
    <property type="entry name" value="MEMBRANE TRANSPORTER PROTEIN-RELATED"/>
    <property type="match status" value="1"/>
</dbReference>
<evidence type="ECO:0000256" key="5">
    <source>
        <dbReference type="ARBA" id="ARBA00022989"/>
    </source>
</evidence>
<evidence type="ECO:0000256" key="4">
    <source>
        <dbReference type="ARBA" id="ARBA00022692"/>
    </source>
</evidence>
<keyword evidence="6 7" id="KW-0472">Membrane</keyword>
<dbReference type="Pfam" id="PF01925">
    <property type="entry name" value="TauE"/>
    <property type="match status" value="1"/>
</dbReference>
<dbReference type="InterPro" id="IPR052017">
    <property type="entry name" value="TSUP"/>
</dbReference>
<reference evidence="8" key="1">
    <citation type="submission" date="2018-05" db="EMBL/GenBank/DDBJ databases">
        <authorList>
            <person name="Lanie J.A."/>
            <person name="Ng W.-L."/>
            <person name="Kazmierczak K.M."/>
            <person name="Andrzejewski T.M."/>
            <person name="Davidsen T.M."/>
            <person name="Wayne K.J."/>
            <person name="Tettelin H."/>
            <person name="Glass J.I."/>
            <person name="Rusch D."/>
            <person name="Podicherti R."/>
            <person name="Tsui H.-C.T."/>
            <person name="Winkler M.E."/>
        </authorList>
    </citation>
    <scope>NUCLEOTIDE SEQUENCE</scope>
</reference>
<keyword evidence="4 7" id="KW-0812">Transmembrane</keyword>
<evidence type="ECO:0000256" key="1">
    <source>
        <dbReference type="ARBA" id="ARBA00004651"/>
    </source>
</evidence>
<protein>
    <recommendedName>
        <fullName evidence="9">Membrane transporter protein</fullName>
    </recommendedName>
</protein>
<evidence type="ECO:0000256" key="6">
    <source>
        <dbReference type="ARBA" id="ARBA00023136"/>
    </source>
</evidence>
<evidence type="ECO:0000256" key="7">
    <source>
        <dbReference type="SAM" id="Phobius"/>
    </source>
</evidence>
<keyword evidence="2" id="KW-0813">Transport</keyword>